<evidence type="ECO:0000256" key="3">
    <source>
        <dbReference type="ARBA" id="ARBA00023457"/>
    </source>
</evidence>
<evidence type="ECO:0000256" key="5">
    <source>
        <dbReference type="ARBA" id="ARBA00023471"/>
    </source>
</evidence>
<comment type="function">
    <text evidence="6">Involved in heme d1 biosynthesis. Catalyzes the decarboxylation of siroheme into didecarboxysiroheme.</text>
</comment>
<dbReference type="PANTHER" id="PTHR43413">
    <property type="entry name" value="TRANSCRIPTIONAL REGULATOR, ASNC FAMILY"/>
    <property type="match status" value="1"/>
</dbReference>
<dbReference type="Proteomes" id="UP001501565">
    <property type="component" value="Unassembled WGS sequence"/>
</dbReference>
<evidence type="ECO:0000313" key="10">
    <source>
        <dbReference type="EMBL" id="GAA3915628.1"/>
    </source>
</evidence>
<reference evidence="11" key="1">
    <citation type="journal article" date="2019" name="Int. J. Syst. Evol. Microbiol.">
        <title>The Global Catalogue of Microorganisms (GCM) 10K type strain sequencing project: providing services to taxonomists for standard genome sequencing and annotation.</title>
        <authorList>
            <consortium name="The Broad Institute Genomics Platform"/>
            <consortium name="The Broad Institute Genome Sequencing Center for Infectious Disease"/>
            <person name="Wu L."/>
            <person name="Ma J."/>
        </authorList>
    </citation>
    <scope>NUCLEOTIDE SEQUENCE [LARGE SCALE GENOMIC DNA]</scope>
    <source>
        <strain evidence="11">JCM 17551</strain>
    </source>
</reference>
<comment type="similarity">
    <text evidence="3">Belongs to the Ahb/Nir family.</text>
</comment>
<evidence type="ECO:0000256" key="7">
    <source>
        <dbReference type="ARBA" id="ARBA00048470"/>
    </source>
</evidence>
<evidence type="ECO:0000259" key="8">
    <source>
        <dbReference type="Pfam" id="PF17805"/>
    </source>
</evidence>
<feature type="domain" description="Siroheme decarboxylase NirL-like HTH" evidence="9">
    <location>
        <begin position="44"/>
        <end position="84"/>
    </location>
</feature>
<comment type="caution">
    <text evidence="10">The sequence shown here is derived from an EMBL/GenBank/DDBJ whole genome shotgun (WGS) entry which is preliminary data.</text>
</comment>
<dbReference type="Gene3D" id="3.30.70.3460">
    <property type="match status" value="1"/>
</dbReference>
<organism evidence="10 11">
    <name type="scientific">Litoribacillus peritrichatus</name>
    <dbReference type="NCBI Taxonomy" id="718191"/>
    <lineage>
        <taxon>Bacteria</taxon>
        <taxon>Pseudomonadati</taxon>
        <taxon>Pseudomonadota</taxon>
        <taxon>Gammaproteobacteria</taxon>
        <taxon>Oceanospirillales</taxon>
        <taxon>Oceanospirillaceae</taxon>
        <taxon>Litoribacillus</taxon>
    </lineage>
</organism>
<evidence type="ECO:0000259" key="9">
    <source>
        <dbReference type="Pfam" id="PF22451"/>
    </source>
</evidence>
<evidence type="ECO:0000256" key="6">
    <source>
        <dbReference type="ARBA" id="ARBA00045291"/>
    </source>
</evidence>
<evidence type="ECO:0000256" key="1">
    <source>
        <dbReference type="ARBA" id="ARBA00023239"/>
    </source>
</evidence>
<comment type="catalytic activity">
    <reaction evidence="7">
        <text>siroheme + 2 H(+) = 12,18-didecarboxysiroheme + 2 CO2</text>
        <dbReference type="Rhea" id="RHEA:19093"/>
        <dbReference type="ChEBI" id="CHEBI:15378"/>
        <dbReference type="ChEBI" id="CHEBI:16526"/>
        <dbReference type="ChEBI" id="CHEBI:60052"/>
        <dbReference type="ChEBI" id="CHEBI:140497"/>
        <dbReference type="EC" id="4.1.1.111"/>
    </reaction>
</comment>
<keyword evidence="1" id="KW-0456">Lyase</keyword>
<dbReference type="InterPro" id="IPR050684">
    <property type="entry name" value="HTH-Siroheme_Decarb"/>
</dbReference>
<evidence type="ECO:0000256" key="4">
    <source>
        <dbReference type="ARBA" id="ARBA00023465"/>
    </source>
</evidence>
<evidence type="ECO:0000256" key="2">
    <source>
        <dbReference type="ARBA" id="ARBA00023444"/>
    </source>
</evidence>
<dbReference type="EMBL" id="BAABBN010000004">
    <property type="protein sequence ID" value="GAA3915628.1"/>
    <property type="molecule type" value="Genomic_DNA"/>
</dbReference>
<dbReference type="Pfam" id="PF22451">
    <property type="entry name" value="NirdL-like_HTH"/>
    <property type="match status" value="1"/>
</dbReference>
<feature type="domain" description="Siroheme decarboxylase AsnC-like ligand binding" evidence="8">
    <location>
        <begin position="96"/>
        <end position="183"/>
    </location>
</feature>
<protein>
    <recommendedName>
        <fullName evidence="5">siroheme decarboxylase</fullName>
        <ecNumber evidence="5">4.1.1.111</ecNumber>
    </recommendedName>
</protein>
<evidence type="ECO:0000313" key="11">
    <source>
        <dbReference type="Proteomes" id="UP001501565"/>
    </source>
</evidence>
<keyword evidence="11" id="KW-1185">Reference proteome</keyword>
<gene>
    <name evidence="10" type="ORF">GCM10022277_07850</name>
</gene>
<comment type="pathway">
    <text evidence="2">Porphyrin-containing compound metabolism.</text>
</comment>
<comment type="subunit">
    <text evidence="4">Probably forms a complex composed of NirD, NirL, NirG and NirH. All proteins are required for the total conversion of siroheme to didecarboxysiroheme.</text>
</comment>
<dbReference type="EC" id="4.1.1.111" evidence="5"/>
<dbReference type="PANTHER" id="PTHR43413:SF1">
    <property type="entry name" value="SIROHEME DECARBOXYLASE NIRL SUBUNIT"/>
    <property type="match status" value="1"/>
</dbReference>
<sequence>MNVRTTAVRFKQTALKNRTLSEDSGVLFRDSSVLDELNQQRLRQAIQDGLPLTAQPYKTLAIALGVQEDQVMNTIQLWSDTGLIKRMGLVVKHHSLGYRANAMVVWDVPQDQIDRVGEILSQCDVVTLCYQRPRRLPEWRYNLFSMIHGKNRALVLEQLADLVAENQLDAFPREVLFSYRLFKQCGGHYSKRSSLRPGNNMIEGQQNLSMVKNNAQVAYG</sequence>
<dbReference type="InterPro" id="IPR053953">
    <property type="entry name" value="NirdL-like_HTH"/>
</dbReference>
<name>A0ABP7M5L4_9GAMM</name>
<dbReference type="Pfam" id="PF17805">
    <property type="entry name" value="AsnC_trans_reg2"/>
    <property type="match status" value="1"/>
</dbReference>
<accession>A0ABP7M5L4</accession>
<dbReference type="InterPro" id="IPR040523">
    <property type="entry name" value="AsnC_trans_reg2"/>
</dbReference>
<proteinExistence type="inferred from homology"/>
<dbReference type="RefSeq" id="WP_344795692.1">
    <property type="nucleotide sequence ID" value="NZ_BAABBN010000004.1"/>
</dbReference>